<accession>A0A7T3ZYH7</accession>
<keyword evidence="1" id="KW-0067">ATP-binding</keyword>
<sequence length="686" mass="78283">MTKVSTPFEFTVDLAVVESLGINLYSNAAAVLSELVANAWDADSNAVDIHWNESGDEITIIDDGNGMSQGELNSRFLRVAYKKREEEGTKSPVHKRPYMGRKGIGKLSVFSLAGEVDVFSAKDGQKNGFRINLESLRAHIARGESYRPEELESIPASLKDKGTVLILRKLNRKRTGVSVTALRRRLARRFDTLNYDEDDPKRFVIKVDGDPVTYEDREDLKRLEYLWQLGDSELDDSRTPNAKRRWVLEKNVIDAKRGWKIEGWFGTVSTPEELNDSDDEQESLRNIIILARKRPIQEGILEQLKFNKIFGNYVTGQIRAEFLDLDDDSDDIATSDRQRLIEDDDRAKALVKRLRELFNTAAAQWSDERPKQKFIELTNNYPAVRDWVNQRPEEQRNSAEKVIKTVASLHLENENQRPELFKASILAFERIALDATTRDLTKFADGLTATEVLPMLATAKSYEDALYVQILRSRLEAIEKLQALIDEDELEKVLQEHLFNNMWLLDPSWEGATGDVDMEKSLARIRSGSKVLFSKEEAENQEQGRIDIQYRSASGVHMIVELKKYRRRVSIDELKEQGGKYFEALNQVLSKQNEAVREIAVVFVIGEMPTTNYLGRSTLEEALASQLNHINGRVLYYDELLSTAQRRYKLYRDRRSEASKLDVVLEALDQRFDSSEEDGSVSGGAG</sequence>
<dbReference type="SUPFAM" id="SSF55874">
    <property type="entry name" value="ATPase domain of HSP90 chaperone/DNA topoisomerase II/histidine kinase"/>
    <property type="match status" value="1"/>
</dbReference>
<proteinExistence type="predicted"/>
<dbReference type="AlphaFoldDB" id="A0A7T3ZYH7"/>
<dbReference type="GO" id="GO:0003676">
    <property type="term" value="F:nucleic acid binding"/>
    <property type="evidence" value="ECO:0007669"/>
    <property type="project" value="InterPro"/>
</dbReference>
<gene>
    <name evidence="1" type="ORF">I6H47_14235</name>
</gene>
<organism evidence="1 2">
    <name type="scientific">Brevibacterium casei</name>
    <dbReference type="NCBI Taxonomy" id="33889"/>
    <lineage>
        <taxon>Bacteria</taxon>
        <taxon>Bacillati</taxon>
        <taxon>Actinomycetota</taxon>
        <taxon>Actinomycetes</taxon>
        <taxon>Micrococcales</taxon>
        <taxon>Brevibacteriaceae</taxon>
        <taxon>Brevibacterium</taxon>
    </lineage>
</organism>
<dbReference type="GO" id="GO:0005524">
    <property type="term" value="F:ATP binding"/>
    <property type="evidence" value="ECO:0007669"/>
    <property type="project" value="UniProtKB-KW"/>
</dbReference>
<dbReference type="Pfam" id="PF13589">
    <property type="entry name" value="HATPase_c_3"/>
    <property type="match status" value="1"/>
</dbReference>
<name>A0A7T3ZYH7_9MICO</name>
<dbReference type="EMBL" id="CP065989">
    <property type="protein sequence ID" value="QQB13921.1"/>
    <property type="molecule type" value="Genomic_DNA"/>
</dbReference>
<dbReference type="Proteomes" id="UP000595374">
    <property type="component" value="Chromosome"/>
</dbReference>
<dbReference type="RefSeq" id="WP_198499073.1">
    <property type="nucleotide sequence ID" value="NZ_CP065989.1"/>
</dbReference>
<evidence type="ECO:0000313" key="1">
    <source>
        <dbReference type="EMBL" id="QQB13921.1"/>
    </source>
</evidence>
<dbReference type="InterPro" id="IPR036890">
    <property type="entry name" value="HATPase_C_sf"/>
</dbReference>
<protein>
    <submittedName>
        <fullName evidence="1">ATP-binding protein</fullName>
    </submittedName>
</protein>
<reference evidence="1 2" key="1">
    <citation type="submission" date="2020-12" db="EMBL/GenBank/DDBJ databases">
        <title>FDA dAtabase for Regulatory Grade micrObial Sequences (FDA-ARGOS): Supporting development and validation of Infectious Disease Dx tests.</title>
        <authorList>
            <person name="Sproer C."/>
            <person name="Gronow S."/>
            <person name="Severitt S."/>
            <person name="Schroder I."/>
            <person name="Tallon L."/>
            <person name="Sadzewicz L."/>
            <person name="Zhao X."/>
            <person name="Boylan J."/>
            <person name="Ott S."/>
            <person name="Bowen H."/>
            <person name="Vavikolanu K."/>
            <person name="Mehta A."/>
            <person name="Aluvathingal J."/>
            <person name="Nadendla S."/>
            <person name="Lowell S."/>
            <person name="Myers T."/>
            <person name="Yan Y."/>
            <person name="Sichtig H."/>
        </authorList>
    </citation>
    <scope>NUCLEOTIDE SEQUENCE [LARGE SCALE GENOMIC DNA]</scope>
    <source>
        <strain evidence="1 2">FDAARGOS_990</strain>
    </source>
</reference>
<dbReference type="InterPro" id="IPR011856">
    <property type="entry name" value="tRNA_endonuc-like_dom_sf"/>
</dbReference>
<dbReference type="REBASE" id="458385">
    <property type="entry name" value="Bca990ORF14240P"/>
</dbReference>
<dbReference type="Gene3D" id="3.40.1350.10">
    <property type="match status" value="1"/>
</dbReference>
<keyword evidence="1" id="KW-0547">Nucleotide-binding</keyword>
<dbReference type="Gene3D" id="3.30.565.10">
    <property type="entry name" value="Histidine kinase-like ATPase, C-terminal domain"/>
    <property type="match status" value="1"/>
</dbReference>
<evidence type="ECO:0000313" key="2">
    <source>
        <dbReference type="Proteomes" id="UP000595374"/>
    </source>
</evidence>